<comment type="caution">
    <text evidence="1">The sequence shown here is derived from an EMBL/GenBank/DDBJ whole genome shotgun (WGS) entry which is preliminary data.</text>
</comment>
<dbReference type="PANTHER" id="PTHR43649:SF30">
    <property type="entry name" value="ABC TRANSPORTER SUBSTRATE-BINDING PROTEIN"/>
    <property type="match status" value="1"/>
</dbReference>
<evidence type="ECO:0000313" key="2">
    <source>
        <dbReference type="Proteomes" id="UP000297948"/>
    </source>
</evidence>
<dbReference type="RefSeq" id="WP_135341152.1">
    <property type="nucleotide sequence ID" value="NZ_JBHLTX010000035.1"/>
</dbReference>
<keyword evidence="2" id="KW-1185">Reference proteome</keyword>
<sequence>MASTLTSCGTGGSETVTISLVAADYGDSAANSSQRYWDELVQAFEVRHRGIKVDVKVYDWTQVDRKVAELVARDEAPDLAQIGAYADYANAGKLYRADEVLSISAQAAFIPSIERAGEVRRALYGLPFASSARLLFYNKDLFEAAGVDGPPSDWDELKKAATKLKAHGVKYPYALPLGPEEAPAETMLWMLSGGGGYADTNGTYVIDSEQNVKTFEWLRDELVGAGLTGPGAPGRTNRQQVFDAFARGEVGMLNGHPTLMKQATQGGVRYGTAPLPGVDGTSKATMGVADWMMAFRQNGKGEQIGTFLDFVYRDDNVIDFTGQYDLLPVTSTVSEAMREDPNYKRLWQFLDQLEFAEFYPASKPSWAAVSKDVKAKIGAVVSAGGDPAGVLSELQRHADELEVASRANR</sequence>
<reference evidence="1 2" key="1">
    <citation type="submission" date="2019-03" db="EMBL/GenBank/DDBJ databases">
        <authorList>
            <person name="Gonzalez-Pimentel J.L."/>
        </authorList>
    </citation>
    <scope>NUCLEOTIDE SEQUENCE [LARGE SCALE GENOMIC DNA]</scope>
    <source>
        <strain evidence="1 2">JCM 31289</strain>
    </source>
</reference>
<accession>A0A4Z0GM00</accession>
<dbReference type="InterPro" id="IPR050490">
    <property type="entry name" value="Bact_solute-bd_prot1"/>
</dbReference>
<dbReference type="SUPFAM" id="SSF53850">
    <property type="entry name" value="Periplasmic binding protein-like II"/>
    <property type="match status" value="1"/>
</dbReference>
<dbReference type="Pfam" id="PF01547">
    <property type="entry name" value="SBP_bac_1"/>
    <property type="match status" value="1"/>
</dbReference>
<proteinExistence type="predicted"/>
<dbReference type="Gene3D" id="3.40.190.10">
    <property type="entry name" value="Periplasmic binding protein-like II"/>
    <property type="match status" value="2"/>
</dbReference>
<dbReference type="OrthoDB" id="366726at2"/>
<organism evidence="1 2">
    <name type="scientific">Streptomyces palmae</name>
    <dbReference type="NCBI Taxonomy" id="1701085"/>
    <lineage>
        <taxon>Bacteria</taxon>
        <taxon>Bacillati</taxon>
        <taxon>Actinomycetota</taxon>
        <taxon>Actinomycetes</taxon>
        <taxon>Kitasatosporales</taxon>
        <taxon>Streptomycetaceae</taxon>
        <taxon>Streptomyces</taxon>
    </lineage>
</organism>
<dbReference type="InterPro" id="IPR006059">
    <property type="entry name" value="SBP"/>
</dbReference>
<protein>
    <submittedName>
        <fullName evidence="1">Extracellular solute-binding protein</fullName>
    </submittedName>
</protein>
<dbReference type="PANTHER" id="PTHR43649">
    <property type="entry name" value="ARABINOSE-BINDING PROTEIN-RELATED"/>
    <property type="match status" value="1"/>
</dbReference>
<dbReference type="EMBL" id="SRID01000279">
    <property type="protein sequence ID" value="TGA97097.1"/>
    <property type="molecule type" value="Genomic_DNA"/>
</dbReference>
<dbReference type="Proteomes" id="UP000297948">
    <property type="component" value="Unassembled WGS sequence"/>
</dbReference>
<evidence type="ECO:0000313" key="1">
    <source>
        <dbReference type="EMBL" id="TGA97097.1"/>
    </source>
</evidence>
<dbReference type="AlphaFoldDB" id="A0A4Z0GM00"/>
<gene>
    <name evidence="1" type="ORF">E4099_23745</name>
</gene>
<name>A0A4Z0GM00_9ACTN</name>